<feature type="chain" id="PRO_5031502695" description="Lipoprotein" evidence="1">
    <location>
        <begin position="26"/>
        <end position="126"/>
    </location>
</feature>
<dbReference type="PANTHER" id="PTHR39335">
    <property type="entry name" value="BLL4220 PROTEIN"/>
    <property type="match status" value="1"/>
</dbReference>
<gene>
    <name evidence="2" type="ORF">F3K02_23905</name>
</gene>
<comment type="caution">
    <text evidence="2">The sequence shown here is derived from an EMBL/GenBank/DDBJ whole genome shotgun (WGS) entry which is preliminary data.</text>
</comment>
<keyword evidence="3" id="KW-1185">Reference proteome</keyword>
<dbReference type="AlphaFoldDB" id="A0A7Y8H271"/>
<dbReference type="InterPro" id="IPR005297">
    <property type="entry name" value="Lipoprotein_repeat"/>
</dbReference>
<evidence type="ECO:0000313" key="3">
    <source>
        <dbReference type="Proteomes" id="UP000545507"/>
    </source>
</evidence>
<protein>
    <recommendedName>
        <fullName evidence="4">Lipoprotein</fullName>
    </recommendedName>
</protein>
<keyword evidence="1" id="KW-0732">Signal</keyword>
<feature type="signal peptide" evidence="1">
    <location>
        <begin position="1"/>
        <end position="25"/>
    </location>
</feature>
<dbReference type="EMBL" id="VYGV01000026">
    <property type="protein sequence ID" value="NWF48272.1"/>
    <property type="molecule type" value="Genomic_DNA"/>
</dbReference>
<evidence type="ECO:0008006" key="4">
    <source>
        <dbReference type="Google" id="ProtNLM"/>
    </source>
</evidence>
<dbReference type="PIRSF" id="PIRSF029720">
    <property type="entry name" value="UCP029720"/>
    <property type="match status" value="1"/>
</dbReference>
<dbReference type="InterPro" id="IPR014558">
    <property type="entry name" value="UCP029720"/>
</dbReference>
<dbReference type="Pfam" id="PF03640">
    <property type="entry name" value="Lipoprotein_15"/>
    <property type="match status" value="2"/>
</dbReference>
<dbReference type="PANTHER" id="PTHR39335:SF1">
    <property type="entry name" value="BLL4220 PROTEIN"/>
    <property type="match status" value="1"/>
</dbReference>
<sequence>MSTFPSSLKALSALALVAWVSVAGAQPQTTEGVITDEKGMSLYWWDNDLTTPGKSVCTGVCILSWPPMLAKEGAQAAGDYSLIVREDGQQQWAYKGRPLYRWANDKKPGDRSGDGFRGGVWHLAKP</sequence>
<proteinExistence type="predicted"/>
<evidence type="ECO:0000313" key="2">
    <source>
        <dbReference type="EMBL" id="NWF48272.1"/>
    </source>
</evidence>
<dbReference type="RefSeq" id="WP_177138808.1">
    <property type="nucleotide sequence ID" value="NZ_VYGV01000026.1"/>
</dbReference>
<dbReference type="Proteomes" id="UP000545507">
    <property type="component" value="Unassembled WGS sequence"/>
</dbReference>
<accession>A0A7Y8H271</accession>
<evidence type="ECO:0000256" key="1">
    <source>
        <dbReference type="SAM" id="SignalP"/>
    </source>
</evidence>
<reference evidence="2 3" key="1">
    <citation type="submission" date="2019-09" db="EMBL/GenBank/DDBJ databases">
        <title>Hydrogenophaga aromatica sp. nov., isolated from a para-xylene-degrading enrichment culture.</title>
        <authorList>
            <person name="Tancsics A."/>
            <person name="Banerjee S."/>
        </authorList>
    </citation>
    <scope>NUCLEOTIDE SEQUENCE [LARGE SCALE GENOMIC DNA]</scope>
    <source>
        <strain evidence="2 3">D2P1</strain>
    </source>
</reference>
<dbReference type="GO" id="GO:0043448">
    <property type="term" value="P:alkane catabolic process"/>
    <property type="evidence" value="ECO:0007669"/>
    <property type="project" value="TreeGrafter"/>
</dbReference>
<organism evidence="2 3">
    <name type="scientific">Hydrogenophaga aromaticivorans</name>
    <dbReference type="NCBI Taxonomy" id="2610898"/>
    <lineage>
        <taxon>Bacteria</taxon>
        <taxon>Pseudomonadati</taxon>
        <taxon>Pseudomonadota</taxon>
        <taxon>Betaproteobacteria</taxon>
        <taxon>Burkholderiales</taxon>
        <taxon>Comamonadaceae</taxon>
        <taxon>Hydrogenophaga</taxon>
    </lineage>
</organism>
<name>A0A7Y8H271_9BURK</name>